<sequence length="143" mass="16618">MPTPRVPLNPAQIDELLEGVTTQLIHTLPANWEQLFITFRSVGSYVEMPVQLINLMGQVQPWQPPDEVLGAFAGLRHGMYREGEGTWFSARYHLVHFAKVGVEYNWTDEPDWDHTPPAEFFREELETYPRDEVPEWLRLRGQG</sequence>
<dbReference type="InterPro" id="IPR036170">
    <property type="entry name" value="YezG-like_sf"/>
</dbReference>
<keyword evidence="2" id="KW-1185">Reference proteome</keyword>
<accession>A0ABN3VN38</accession>
<gene>
    <name evidence="1" type="ORF">GCM10010470_60470</name>
</gene>
<dbReference type="Proteomes" id="UP001500979">
    <property type="component" value="Unassembled WGS sequence"/>
</dbReference>
<evidence type="ECO:0000313" key="2">
    <source>
        <dbReference type="Proteomes" id="UP001500979"/>
    </source>
</evidence>
<proteinExistence type="predicted"/>
<comment type="caution">
    <text evidence="1">The sequence shown here is derived from an EMBL/GenBank/DDBJ whole genome shotgun (WGS) entry which is preliminary data.</text>
</comment>
<reference evidence="1 2" key="1">
    <citation type="journal article" date="2019" name="Int. J. Syst. Evol. Microbiol.">
        <title>The Global Catalogue of Microorganisms (GCM) 10K type strain sequencing project: providing services to taxonomists for standard genome sequencing and annotation.</title>
        <authorList>
            <consortium name="The Broad Institute Genomics Platform"/>
            <consortium name="The Broad Institute Genome Sequencing Center for Infectious Disease"/>
            <person name="Wu L."/>
            <person name="Ma J."/>
        </authorList>
    </citation>
    <scope>NUCLEOTIDE SEQUENCE [LARGE SCALE GENOMIC DNA]</scope>
    <source>
        <strain evidence="1 2">JCM 9383</strain>
    </source>
</reference>
<organism evidence="1 2">
    <name type="scientific">Saccharopolyspora taberi</name>
    <dbReference type="NCBI Taxonomy" id="60895"/>
    <lineage>
        <taxon>Bacteria</taxon>
        <taxon>Bacillati</taxon>
        <taxon>Actinomycetota</taxon>
        <taxon>Actinomycetes</taxon>
        <taxon>Pseudonocardiales</taxon>
        <taxon>Pseudonocardiaceae</taxon>
        <taxon>Saccharopolyspora</taxon>
    </lineage>
</organism>
<protein>
    <submittedName>
        <fullName evidence="1">Uncharacterized protein</fullName>
    </submittedName>
</protein>
<dbReference type="SUPFAM" id="SSF160424">
    <property type="entry name" value="BH3703-like"/>
    <property type="match status" value="1"/>
</dbReference>
<evidence type="ECO:0000313" key="1">
    <source>
        <dbReference type="EMBL" id="GAA2816959.1"/>
    </source>
</evidence>
<name>A0ABN3VN38_9PSEU</name>
<dbReference type="RefSeq" id="WP_344685571.1">
    <property type="nucleotide sequence ID" value="NZ_BAAAUX010000031.1"/>
</dbReference>
<dbReference type="EMBL" id="BAAAUX010000031">
    <property type="protein sequence ID" value="GAA2816959.1"/>
    <property type="molecule type" value="Genomic_DNA"/>
</dbReference>